<reference evidence="1 2" key="1">
    <citation type="submission" date="2019-07" db="EMBL/GenBank/DDBJ databases">
        <title>Whole genome shotgun sequence of Meiothermus hypogaeus NBRC 106114.</title>
        <authorList>
            <person name="Hosoyama A."/>
            <person name="Uohara A."/>
            <person name="Ohji S."/>
            <person name="Ichikawa N."/>
        </authorList>
    </citation>
    <scope>NUCLEOTIDE SEQUENCE [LARGE SCALE GENOMIC DNA]</scope>
    <source>
        <strain evidence="1 2">NBRC 106114</strain>
    </source>
</reference>
<accession>A0A511R1J2</accession>
<dbReference type="EMBL" id="BJXL01000046">
    <property type="protein sequence ID" value="GEM83475.1"/>
    <property type="molecule type" value="Genomic_DNA"/>
</dbReference>
<sequence length="131" mass="13410">MKKLIALVVAAFMLAGCGNFVTDFGIPTVRFHSVSFGPSASGYEVIFEVQPLPGSPSAYVAQLNLTGGPALSGFGVPECPPSTAADDCPKQTQNLTFAANPGTLAITGYVAQSLNGTVRTVTLPAPVVINP</sequence>
<protein>
    <recommendedName>
        <fullName evidence="3">Lipoprotein</fullName>
    </recommendedName>
</protein>
<evidence type="ECO:0000313" key="2">
    <source>
        <dbReference type="Proteomes" id="UP000321197"/>
    </source>
</evidence>
<organism evidence="1 2">
    <name type="scientific">Meiothermus hypogaeus NBRC 106114</name>
    <dbReference type="NCBI Taxonomy" id="1227553"/>
    <lineage>
        <taxon>Bacteria</taxon>
        <taxon>Thermotogati</taxon>
        <taxon>Deinococcota</taxon>
        <taxon>Deinococci</taxon>
        <taxon>Thermales</taxon>
        <taxon>Thermaceae</taxon>
        <taxon>Meiothermus</taxon>
    </lineage>
</organism>
<comment type="caution">
    <text evidence="1">The sequence shown here is derived from an EMBL/GenBank/DDBJ whole genome shotgun (WGS) entry which is preliminary data.</text>
</comment>
<dbReference type="OrthoDB" id="26072at2"/>
<dbReference type="AlphaFoldDB" id="A0A511R1J2"/>
<dbReference type="RefSeq" id="WP_119341719.1">
    <property type="nucleotide sequence ID" value="NZ_BJXL01000046.1"/>
</dbReference>
<evidence type="ECO:0000313" key="1">
    <source>
        <dbReference type="EMBL" id="GEM83475.1"/>
    </source>
</evidence>
<name>A0A511R1J2_9DEIN</name>
<gene>
    <name evidence="1" type="ORF">MHY01S_16410</name>
</gene>
<proteinExistence type="predicted"/>
<dbReference type="Proteomes" id="UP000321197">
    <property type="component" value="Unassembled WGS sequence"/>
</dbReference>
<dbReference type="PROSITE" id="PS51257">
    <property type="entry name" value="PROKAR_LIPOPROTEIN"/>
    <property type="match status" value="1"/>
</dbReference>
<evidence type="ECO:0008006" key="3">
    <source>
        <dbReference type="Google" id="ProtNLM"/>
    </source>
</evidence>